<reference evidence="1" key="1">
    <citation type="submission" date="2018-10" db="EMBL/GenBank/DDBJ databases">
        <title>Effector identification in a new, highly contiguous assembly of the strawberry crown rot pathogen Phytophthora cactorum.</title>
        <authorList>
            <person name="Armitage A.D."/>
            <person name="Nellist C.F."/>
            <person name="Bates H."/>
            <person name="Vickerstaff R.J."/>
            <person name="Harrison R.J."/>
        </authorList>
    </citation>
    <scope>NUCLEOTIDE SEQUENCE</scope>
    <source>
        <strain evidence="1">4032</strain>
    </source>
</reference>
<dbReference type="Proteomes" id="UP000774804">
    <property type="component" value="Unassembled WGS sequence"/>
</dbReference>
<dbReference type="AlphaFoldDB" id="A0A8T1ALC6"/>
<protein>
    <submittedName>
        <fullName evidence="1">Uncharacterized protein</fullName>
    </submittedName>
</protein>
<proteinExistence type="predicted"/>
<gene>
    <name evidence="1" type="ORF">PC115_g21495</name>
</gene>
<dbReference type="EMBL" id="RCMI01001538">
    <property type="protein sequence ID" value="KAG2883876.1"/>
    <property type="molecule type" value="Genomic_DNA"/>
</dbReference>
<sequence>MMKDGFTITPFPDLRVSNTERQEMIDLVDNYVEDYIDNASTYMDVWEPATHEAKDFDACSAFTTFTASSTYTFLDSLTSSLDGIEL</sequence>
<accession>A0A8T1ALC6</accession>
<evidence type="ECO:0000313" key="1">
    <source>
        <dbReference type="EMBL" id="KAG2883876.1"/>
    </source>
</evidence>
<evidence type="ECO:0000313" key="2">
    <source>
        <dbReference type="Proteomes" id="UP000774804"/>
    </source>
</evidence>
<name>A0A8T1ALC6_9STRA</name>
<organism evidence="1 2">
    <name type="scientific">Phytophthora cactorum</name>
    <dbReference type="NCBI Taxonomy" id="29920"/>
    <lineage>
        <taxon>Eukaryota</taxon>
        <taxon>Sar</taxon>
        <taxon>Stramenopiles</taxon>
        <taxon>Oomycota</taxon>
        <taxon>Peronosporomycetes</taxon>
        <taxon>Peronosporales</taxon>
        <taxon>Peronosporaceae</taxon>
        <taxon>Phytophthora</taxon>
    </lineage>
</organism>
<comment type="caution">
    <text evidence="1">The sequence shown here is derived from an EMBL/GenBank/DDBJ whole genome shotgun (WGS) entry which is preliminary data.</text>
</comment>